<keyword evidence="10" id="KW-1185">Reference proteome</keyword>
<gene>
    <name evidence="9" type="primary">MRPL14</name>
    <name evidence="9" type="ORF">TNCT_317741</name>
</gene>
<proteinExistence type="inferred from homology"/>
<dbReference type="CDD" id="cd00337">
    <property type="entry name" value="Ribosomal_uL14"/>
    <property type="match status" value="1"/>
</dbReference>
<sequence length="149" mass="16272">MNGTLLSKIIQPVQQFMSLNISRSFSLSANLHHVMKLTRLRVVDNSNLGKQAMLDGKPPRCIQVYNKVGVGTVGDRVLVAIKGVKKKALIVGVKGKKAVPMLPRFDSNNIVLLDDHGNPLGNRVLVPIPSALRGRPEFAKIIAISSRFL</sequence>
<organism evidence="9 10">
    <name type="scientific">Trichonephila clavata</name>
    <name type="common">Joro spider</name>
    <name type="synonym">Nephila clavata</name>
    <dbReference type="NCBI Taxonomy" id="2740835"/>
    <lineage>
        <taxon>Eukaryota</taxon>
        <taxon>Metazoa</taxon>
        <taxon>Ecdysozoa</taxon>
        <taxon>Arthropoda</taxon>
        <taxon>Chelicerata</taxon>
        <taxon>Arachnida</taxon>
        <taxon>Araneae</taxon>
        <taxon>Araneomorphae</taxon>
        <taxon>Entelegynae</taxon>
        <taxon>Araneoidea</taxon>
        <taxon>Nephilidae</taxon>
        <taxon>Trichonephila</taxon>
    </lineage>
</organism>
<evidence type="ECO:0000256" key="2">
    <source>
        <dbReference type="ARBA" id="ARBA00010745"/>
    </source>
</evidence>
<evidence type="ECO:0000256" key="1">
    <source>
        <dbReference type="ARBA" id="ARBA00004173"/>
    </source>
</evidence>
<comment type="similarity">
    <text evidence="2">Belongs to the universal ribosomal protein uL14 family.</text>
</comment>
<evidence type="ECO:0000256" key="3">
    <source>
        <dbReference type="ARBA" id="ARBA00022946"/>
    </source>
</evidence>
<dbReference type="AlphaFoldDB" id="A0A8X6GQU3"/>
<dbReference type="GO" id="GO:0006412">
    <property type="term" value="P:translation"/>
    <property type="evidence" value="ECO:0007669"/>
    <property type="project" value="InterPro"/>
</dbReference>
<dbReference type="HAMAP" id="MF_01367">
    <property type="entry name" value="Ribosomal_uL14"/>
    <property type="match status" value="1"/>
</dbReference>
<evidence type="ECO:0000256" key="4">
    <source>
        <dbReference type="ARBA" id="ARBA00022980"/>
    </source>
</evidence>
<reference evidence="9" key="1">
    <citation type="submission" date="2020-07" db="EMBL/GenBank/DDBJ databases">
        <title>Multicomponent nature underlies the extraordinary mechanical properties of spider dragline silk.</title>
        <authorList>
            <person name="Kono N."/>
            <person name="Nakamura H."/>
            <person name="Mori M."/>
            <person name="Yoshida Y."/>
            <person name="Ohtoshi R."/>
            <person name="Malay A.D."/>
            <person name="Moran D.A.P."/>
            <person name="Tomita M."/>
            <person name="Numata K."/>
            <person name="Arakawa K."/>
        </authorList>
    </citation>
    <scope>NUCLEOTIDE SEQUENCE</scope>
</reference>
<dbReference type="GO" id="GO:0003735">
    <property type="term" value="F:structural constituent of ribosome"/>
    <property type="evidence" value="ECO:0007669"/>
    <property type="project" value="InterPro"/>
</dbReference>
<comment type="subcellular location">
    <subcellularLocation>
        <location evidence="1">Mitochondrion</location>
    </subcellularLocation>
</comment>
<dbReference type="InterPro" id="IPR036853">
    <property type="entry name" value="Ribosomal_uL14_sf"/>
</dbReference>
<name>A0A8X6GQU3_TRICU</name>
<dbReference type="PANTHER" id="PTHR21037:SF3">
    <property type="entry name" value="LARGE RIBOSOMAL SUBUNIT PROTEIN UL14M"/>
    <property type="match status" value="1"/>
</dbReference>
<dbReference type="FunFam" id="2.40.150.20:FF:000018">
    <property type="entry name" value="Ribosomal protein L14, putative"/>
    <property type="match status" value="1"/>
</dbReference>
<evidence type="ECO:0000256" key="7">
    <source>
        <dbReference type="ARBA" id="ARBA00040118"/>
    </source>
</evidence>
<dbReference type="GO" id="GO:0005840">
    <property type="term" value="C:ribosome"/>
    <property type="evidence" value="ECO:0007669"/>
    <property type="project" value="UniProtKB-KW"/>
</dbReference>
<dbReference type="Proteomes" id="UP000887116">
    <property type="component" value="Unassembled WGS sequence"/>
</dbReference>
<dbReference type="PANTHER" id="PTHR21037">
    <property type="entry name" value="39S RIBOSOMAL PROTEIN L14, MITOCHONDRIAL"/>
    <property type="match status" value="1"/>
</dbReference>
<evidence type="ECO:0000256" key="5">
    <source>
        <dbReference type="ARBA" id="ARBA00023128"/>
    </source>
</evidence>
<dbReference type="SMART" id="SM01374">
    <property type="entry name" value="Ribosomal_L14"/>
    <property type="match status" value="1"/>
</dbReference>
<evidence type="ECO:0000313" key="9">
    <source>
        <dbReference type="EMBL" id="GFR08628.1"/>
    </source>
</evidence>
<dbReference type="Gene3D" id="2.40.150.20">
    <property type="entry name" value="Ribosomal protein L14"/>
    <property type="match status" value="1"/>
</dbReference>
<keyword evidence="6" id="KW-0687">Ribonucleoprotein</keyword>
<evidence type="ECO:0000256" key="6">
    <source>
        <dbReference type="ARBA" id="ARBA00023274"/>
    </source>
</evidence>
<keyword evidence="4 9" id="KW-0689">Ribosomal protein</keyword>
<protein>
    <recommendedName>
        <fullName evidence="7">Large ribosomal subunit protein uL14m</fullName>
    </recommendedName>
    <alternativeName>
        <fullName evidence="8">39S ribosomal protein L14, mitochondrial</fullName>
    </alternativeName>
</protein>
<dbReference type="OrthoDB" id="274765at2759"/>
<comment type="caution">
    <text evidence="9">The sequence shown here is derived from an EMBL/GenBank/DDBJ whole genome shotgun (WGS) entry which is preliminary data.</text>
</comment>
<evidence type="ECO:0000256" key="8">
    <source>
        <dbReference type="ARBA" id="ARBA00042938"/>
    </source>
</evidence>
<dbReference type="SUPFAM" id="SSF50193">
    <property type="entry name" value="Ribosomal protein L14"/>
    <property type="match status" value="1"/>
</dbReference>
<dbReference type="EMBL" id="BMAO01036183">
    <property type="protein sequence ID" value="GFR08628.1"/>
    <property type="molecule type" value="Genomic_DNA"/>
</dbReference>
<evidence type="ECO:0000313" key="10">
    <source>
        <dbReference type="Proteomes" id="UP000887116"/>
    </source>
</evidence>
<dbReference type="GO" id="GO:1990904">
    <property type="term" value="C:ribonucleoprotein complex"/>
    <property type="evidence" value="ECO:0007669"/>
    <property type="project" value="UniProtKB-KW"/>
</dbReference>
<keyword evidence="3" id="KW-0809">Transit peptide</keyword>
<dbReference type="GO" id="GO:0005739">
    <property type="term" value="C:mitochondrion"/>
    <property type="evidence" value="ECO:0007669"/>
    <property type="project" value="UniProtKB-SubCell"/>
</dbReference>
<dbReference type="InterPro" id="IPR000218">
    <property type="entry name" value="Ribosomal_uL14"/>
</dbReference>
<accession>A0A8X6GQU3</accession>
<keyword evidence="5" id="KW-0496">Mitochondrion</keyword>
<dbReference type="Pfam" id="PF00238">
    <property type="entry name" value="Ribosomal_L14"/>
    <property type="match status" value="1"/>
</dbReference>